<dbReference type="AlphaFoldDB" id="A0A0L7RK65"/>
<evidence type="ECO:0000313" key="2">
    <source>
        <dbReference type="EMBL" id="KOC71224.1"/>
    </source>
</evidence>
<name>A0A0L7RK65_9HYME</name>
<protein>
    <submittedName>
        <fullName evidence="2">Uncharacterized protein</fullName>
    </submittedName>
</protein>
<dbReference type="Proteomes" id="UP000053825">
    <property type="component" value="Unassembled WGS sequence"/>
</dbReference>
<gene>
    <name evidence="2" type="ORF">WH47_06146</name>
</gene>
<organism evidence="2 3">
    <name type="scientific">Habropoda laboriosa</name>
    <dbReference type="NCBI Taxonomy" id="597456"/>
    <lineage>
        <taxon>Eukaryota</taxon>
        <taxon>Metazoa</taxon>
        <taxon>Ecdysozoa</taxon>
        <taxon>Arthropoda</taxon>
        <taxon>Hexapoda</taxon>
        <taxon>Insecta</taxon>
        <taxon>Pterygota</taxon>
        <taxon>Neoptera</taxon>
        <taxon>Endopterygota</taxon>
        <taxon>Hymenoptera</taxon>
        <taxon>Apocrita</taxon>
        <taxon>Aculeata</taxon>
        <taxon>Apoidea</taxon>
        <taxon>Anthophila</taxon>
        <taxon>Apidae</taxon>
        <taxon>Habropoda</taxon>
    </lineage>
</organism>
<keyword evidence="3" id="KW-1185">Reference proteome</keyword>
<evidence type="ECO:0000313" key="3">
    <source>
        <dbReference type="Proteomes" id="UP000053825"/>
    </source>
</evidence>
<feature type="transmembrane region" description="Helical" evidence="1">
    <location>
        <begin position="90"/>
        <end position="111"/>
    </location>
</feature>
<keyword evidence="1" id="KW-0472">Membrane</keyword>
<accession>A0A0L7RK65</accession>
<dbReference type="STRING" id="597456.A0A0L7RK65"/>
<evidence type="ECO:0000256" key="1">
    <source>
        <dbReference type="SAM" id="Phobius"/>
    </source>
</evidence>
<reference evidence="2 3" key="1">
    <citation type="submission" date="2015-07" db="EMBL/GenBank/DDBJ databases">
        <title>The genome of Habropoda laboriosa.</title>
        <authorList>
            <person name="Pan H."/>
            <person name="Kapheim K."/>
        </authorList>
    </citation>
    <scope>NUCLEOTIDE SEQUENCE [LARGE SCALE GENOMIC DNA]</scope>
    <source>
        <strain evidence="2">0110345459</strain>
    </source>
</reference>
<keyword evidence="1" id="KW-1133">Transmembrane helix</keyword>
<dbReference type="Pfam" id="PF24664">
    <property type="entry name" value="Monjiviricetes_fusion"/>
    <property type="match status" value="1"/>
</dbReference>
<proteinExistence type="predicted"/>
<keyword evidence="1" id="KW-0812">Transmembrane</keyword>
<feature type="transmembrane region" description="Helical" evidence="1">
    <location>
        <begin position="49"/>
        <end position="70"/>
    </location>
</feature>
<sequence length="125" mass="13783">MFPIEKAAINNSLAQGASGRQYNQGSIQISNLISETSLQKIAKSAAKQIWSGFITFRSISVGIFGVYVAIKIIQVIVNTILNGIALYTVYGWSIHIITAIWSTLAHFCIFLKQRPNTQRIPAVTQ</sequence>
<dbReference type="EMBL" id="KQ414576">
    <property type="protein sequence ID" value="KOC71224.1"/>
    <property type="molecule type" value="Genomic_DNA"/>
</dbReference>